<dbReference type="GO" id="GO:0003908">
    <property type="term" value="F:methylated-DNA-[protein]-cysteine S-methyltransferase activity"/>
    <property type="evidence" value="ECO:0007669"/>
    <property type="project" value="UniProtKB-EC"/>
</dbReference>
<evidence type="ECO:0000256" key="8">
    <source>
        <dbReference type="ARBA" id="ARBA00049348"/>
    </source>
</evidence>
<proteinExistence type="inferred from homology"/>
<evidence type="ECO:0000256" key="6">
    <source>
        <dbReference type="ARBA" id="ARBA00022763"/>
    </source>
</evidence>
<dbReference type="InterPro" id="IPR036217">
    <property type="entry name" value="MethylDNA_cys_MeTrfase_DNAb"/>
</dbReference>
<dbReference type="InterPro" id="IPR001497">
    <property type="entry name" value="MethylDNA_cys_MeTrfase_AS"/>
</dbReference>
<organism evidence="10 11">
    <name type="scientific">Agrococcus pavilionensis RW1</name>
    <dbReference type="NCBI Taxonomy" id="1330458"/>
    <lineage>
        <taxon>Bacteria</taxon>
        <taxon>Bacillati</taxon>
        <taxon>Actinomycetota</taxon>
        <taxon>Actinomycetes</taxon>
        <taxon>Micrococcales</taxon>
        <taxon>Microbacteriaceae</taxon>
        <taxon>Agrococcus</taxon>
    </lineage>
</organism>
<evidence type="ECO:0000313" key="10">
    <source>
        <dbReference type="EMBL" id="ERG64378.1"/>
    </source>
</evidence>
<evidence type="ECO:0000256" key="2">
    <source>
        <dbReference type="ARBA" id="ARBA00008711"/>
    </source>
</evidence>
<keyword evidence="7" id="KW-0234">DNA repair</keyword>
<dbReference type="PROSITE" id="PS00374">
    <property type="entry name" value="MGMT"/>
    <property type="match status" value="1"/>
</dbReference>
<evidence type="ECO:0000256" key="5">
    <source>
        <dbReference type="ARBA" id="ARBA00022679"/>
    </source>
</evidence>
<evidence type="ECO:0000256" key="1">
    <source>
        <dbReference type="ARBA" id="ARBA00001286"/>
    </source>
</evidence>
<reference evidence="10 11" key="1">
    <citation type="journal article" date="2013" name="Genome Announc.">
        <title>First draft genome sequence from a member of the genus agrococcus, isolated from modern microbialites.</title>
        <authorList>
            <person name="White R.A.III."/>
            <person name="Grassa C.J."/>
            <person name="Suttle C.A."/>
        </authorList>
    </citation>
    <scope>NUCLEOTIDE SEQUENCE [LARGE SCALE GENOMIC DNA]</scope>
    <source>
        <strain evidence="10 11">RW1</strain>
    </source>
</reference>
<dbReference type="Proteomes" id="UP000016462">
    <property type="component" value="Unassembled WGS sequence"/>
</dbReference>
<keyword evidence="5" id="KW-0808">Transferase</keyword>
<dbReference type="InterPro" id="IPR036388">
    <property type="entry name" value="WH-like_DNA-bd_sf"/>
</dbReference>
<feature type="domain" description="Methylated-DNA-[protein]-cysteine S-methyltransferase DNA binding" evidence="9">
    <location>
        <begin position="125"/>
        <end position="204"/>
    </location>
</feature>
<dbReference type="PANTHER" id="PTHR10815">
    <property type="entry name" value="METHYLATED-DNA--PROTEIN-CYSTEINE METHYLTRANSFERASE"/>
    <property type="match status" value="1"/>
</dbReference>
<dbReference type="SUPFAM" id="SSF53155">
    <property type="entry name" value="Methylated DNA-protein cysteine methyltransferase domain"/>
    <property type="match status" value="1"/>
</dbReference>
<dbReference type="Gene3D" id="3.30.160.70">
    <property type="entry name" value="Methylated DNA-protein cysteine methyltransferase domain"/>
    <property type="match status" value="1"/>
</dbReference>
<dbReference type="OrthoDB" id="9802228at2"/>
<evidence type="ECO:0000313" key="11">
    <source>
        <dbReference type="Proteomes" id="UP000016462"/>
    </source>
</evidence>
<dbReference type="InterPro" id="IPR036631">
    <property type="entry name" value="MGMT_N_sf"/>
</dbReference>
<name>U1LBA3_9MICO</name>
<dbReference type="RefSeq" id="WP_021010451.1">
    <property type="nucleotide sequence ID" value="NZ_ASHR01000023.1"/>
</dbReference>
<dbReference type="SUPFAM" id="SSF46767">
    <property type="entry name" value="Methylated DNA-protein cysteine methyltransferase, C-terminal domain"/>
    <property type="match status" value="1"/>
</dbReference>
<keyword evidence="11" id="KW-1185">Reference proteome</keyword>
<comment type="similarity">
    <text evidence="2">Belongs to the MGMT family.</text>
</comment>
<dbReference type="PANTHER" id="PTHR10815:SF5">
    <property type="entry name" value="METHYLATED-DNA--PROTEIN-CYSTEINE METHYLTRANSFERASE"/>
    <property type="match status" value="1"/>
</dbReference>
<dbReference type="GO" id="GO:0032259">
    <property type="term" value="P:methylation"/>
    <property type="evidence" value="ECO:0007669"/>
    <property type="project" value="UniProtKB-KW"/>
</dbReference>
<comment type="catalytic activity">
    <reaction evidence="8">
        <text>a 6-O-methyl-2'-deoxyguanosine in DNA + L-cysteinyl-[protein] = S-methyl-L-cysteinyl-[protein] + a 2'-deoxyguanosine in DNA</text>
        <dbReference type="Rhea" id="RHEA:24000"/>
        <dbReference type="Rhea" id="RHEA-COMP:10131"/>
        <dbReference type="Rhea" id="RHEA-COMP:10132"/>
        <dbReference type="Rhea" id="RHEA-COMP:11367"/>
        <dbReference type="Rhea" id="RHEA-COMP:11368"/>
        <dbReference type="ChEBI" id="CHEBI:29950"/>
        <dbReference type="ChEBI" id="CHEBI:82612"/>
        <dbReference type="ChEBI" id="CHEBI:85445"/>
        <dbReference type="ChEBI" id="CHEBI:85448"/>
        <dbReference type="EC" id="2.1.1.63"/>
    </reaction>
</comment>
<dbReference type="Gene3D" id="1.10.10.10">
    <property type="entry name" value="Winged helix-like DNA-binding domain superfamily/Winged helix DNA-binding domain"/>
    <property type="match status" value="1"/>
</dbReference>
<evidence type="ECO:0000256" key="4">
    <source>
        <dbReference type="ARBA" id="ARBA00022603"/>
    </source>
</evidence>
<protein>
    <recommendedName>
        <fullName evidence="3">methylated-DNA--[protein]-cysteine S-methyltransferase</fullName>
        <ecNumber evidence="3">2.1.1.63</ecNumber>
    </recommendedName>
</protein>
<dbReference type="CDD" id="cd06445">
    <property type="entry name" value="ATase"/>
    <property type="match status" value="1"/>
</dbReference>
<keyword evidence="6" id="KW-0227">DNA damage</keyword>
<evidence type="ECO:0000259" key="9">
    <source>
        <dbReference type="Pfam" id="PF01035"/>
    </source>
</evidence>
<gene>
    <name evidence="10" type="ORF">L332_07940</name>
</gene>
<dbReference type="FunFam" id="1.10.10.10:FF:000214">
    <property type="entry name" value="Methylated-DNA--protein-cysteine methyltransferase"/>
    <property type="match status" value="1"/>
</dbReference>
<comment type="caution">
    <text evidence="10">The sequence shown here is derived from an EMBL/GenBank/DDBJ whole genome shotgun (WGS) entry which is preliminary data.</text>
</comment>
<dbReference type="GO" id="GO:0006281">
    <property type="term" value="P:DNA repair"/>
    <property type="evidence" value="ECO:0007669"/>
    <property type="project" value="UniProtKB-KW"/>
</dbReference>
<dbReference type="NCBIfam" id="TIGR00589">
    <property type="entry name" value="ogt"/>
    <property type="match status" value="1"/>
</dbReference>
<dbReference type="InterPro" id="IPR014048">
    <property type="entry name" value="MethylDNA_cys_MeTrfase_DNA-bd"/>
</dbReference>
<dbReference type="AlphaFoldDB" id="U1LBA3"/>
<accession>U1LBA3</accession>
<dbReference type="EC" id="2.1.1.63" evidence="3"/>
<evidence type="ECO:0000256" key="7">
    <source>
        <dbReference type="ARBA" id="ARBA00023204"/>
    </source>
</evidence>
<evidence type="ECO:0000256" key="3">
    <source>
        <dbReference type="ARBA" id="ARBA00011918"/>
    </source>
</evidence>
<dbReference type="Pfam" id="PF01035">
    <property type="entry name" value="DNA_binding_1"/>
    <property type="match status" value="1"/>
</dbReference>
<dbReference type="EMBL" id="ASHR01000023">
    <property type="protein sequence ID" value="ERG64378.1"/>
    <property type="molecule type" value="Genomic_DNA"/>
</dbReference>
<comment type="catalytic activity">
    <reaction evidence="1">
        <text>a 4-O-methyl-thymidine in DNA + L-cysteinyl-[protein] = a thymidine in DNA + S-methyl-L-cysteinyl-[protein]</text>
        <dbReference type="Rhea" id="RHEA:53428"/>
        <dbReference type="Rhea" id="RHEA-COMP:10131"/>
        <dbReference type="Rhea" id="RHEA-COMP:10132"/>
        <dbReference type="Rhea" id="RHEA-COMP:13555"/>
        <dbReference type="Rhea" id="RHEA-COMP:13556"/>
        <dbReference type="ChEBI" id="CHEBI:29950"/>
        <dbReference type="ChEBI" id="CHEBI:82612"/>
        <dbReference type="ChEBI" id="CHEBI:137386"/>
        <dbReference type="ChEBI" id="CHEBI:137387"/>
        <dbReference type="EC" id="2.1.1.63"/>
    </reaction>
</comment>
<keyword evidence="4" id="KW-0489">Methyltransferase</keyword>
<sequence>MTEPLSSGVPFRAAPLEPSADRVVELRARLADRAAERGLLDVAYRSLDTELGALLLASTPAGLVSVTFDGAAPDATLERLATSLSPRILEAPDRLDAAARAIDDLIAGRARAFVGPLDLSLARGFGRDVIERLREIPYGETRSYAQVAAAAGSPRAVRAVGTACRRNPLPVAIPCHRVVRSDGALGQYVGGVEAKQRLLRIEGAGVAH</sequence>